<comment type="similarity">
    <text evidence="1 2">Belongs to the anti-sigma-factor antagonist family.</text>
</comment>
<dbReference type="PANTHER" id="PTHR33495">
    <property type="entry name" value="ANTI-SIGMA FACTOR ANTAGONIST TM_1081-RELATED-RELATED"/>
    <property type="match status" value="1"/>
</dbReference>
<protein>
    <recommendedName>
        <fullName evidence="2">Anti-sigma factor antagonist</fullName>
    </recommendedName>
</protein>
<dbReference type="GO" id="GO:0043856">
    <property type="term" value="F:anti-sigma factor antagonist activity"/>
    <property type="evidence" value="ECO:0007669"/>
    <property type="project" value="InterPro"/>
</dbReference>
<dbReference type="AlphaFoldDB" id="A0A0C1V5Z1"/>
<reference evidence="3" key="2">
    <citation type="journal article" date="2015" name="Genome Announc.">
        <title>Draft Genome Sequence of Filamentous Marine Cyanobacterium Lyngbya confervoides Strain BDU141951.</title>
        <authorList>
            <person name="Chandrababunaidu M.M."/>
            <person name="Sen D."/>
            <person name="Tripathy S."/>
        </authorList>
    </citation>
    <scope>NUCLEOTIDE SEQUENCE</scope>
    <source>
        <strain evidence="3">BDU141951</strain>
    </source>
</reference>
<reference evidence="3" key="3">
    <citation type="submission" date="2020-02" db="EMBL/GenBank/DDBJ databases">
        <authorList>
            <person name="Sarangi A.N."/>
            <person name="Ghosh S."/>
            <person name="Mukherjee M."/>
            <person name="Tripathy S."/>
        </authorList>
    </citation>
    <scope>NUCLEOTIDE SEQUENCE</scope>
    <source>
        <strain evidence="3">BDU141951</strain>
    </source>
</reference>
<proteinExistence type="inferred from homology"/>
<dbReference type="Pfam" id="PF01740">
    <property type="entry name" value="STAS"/>
    <property type="match status" value="1"/>
</dbReference>
<dbReference type="PANTHER" id="PTHR33495:SF2">
    <property type="entry name" value="ANTI-SIGMA FACTOR ANTAGONIST TM_1081-RELATED"/>
    <property type="match status" value="1"/>
</dbReference>
<accession>A0A0C1V5Z1</accession>
<evidence type="ECO:0000256" key="2">
    <source>
        <dbReference type="RuleBase" id="RU003749"/>
    </source>
</evidence>
<reference evidence="3" key="1">
    <citation type="submission" date="2014-11" db="EMBL/GenBank/DDBJ databases">
        <authorList>
            <person name="Malar M.C."/>
            <person name="Sen D."/>
            <person name="Tripathy S."/>
        </authorList>
    </citation>
    <scope>NUCLEOTIDE SEQUENCE</scope>
    <source>
        <strain evidence="3">BDU141951</strain>
    </source>
</reference>
<sequence length="106" mass="11207">MQSIQSALTIVQLSGALNAANARTLQAQLVEHITADHSAGLMVDMSGVESLDSAGLVALISALRMARSLSKRFCLCSVPPSIQIVFELTQLDQVFEFAGDFAVKAA</sequence>
<dbReference type="NCBIfam" id="TIGR00377">
    <property type="entry name" value="ant_ant_sig"/>
    <property type="match status" value="1"/>
</dbReference>
<evidence type="ECO:0000313" key="3">
    <source>
        <dbReference type="EMBL" id="NEV67599.1"/>
    </source>
</evidence>
<name>A0A0C1V5Z1_9CYAN</name>
<organism evidence="3">
    <name type="scientific">Lyngbya confervoides BDU141951</name>
    <dbReference type="NCBI Taxonomy" id="1574623"/>
    <lineage>
        <taxon>Bacteria</taxon>
        <taxon>Bacillati</taxon>
        <taxon>Cyanobacteriota</taxon>
        <taxon>Cyanophyceae</taxon>
        <taxon>Oscillatoriophycideae</taxon>
        <taxon>Oscillatoriales</taxon>
        <taxon>Microcoleaceae</taxon>
        <taxon>Lyngbya</taxon>
    </lineage>
</organism>
<evidence type="ECO:0000256" key="1">
    <source>
        <dbReference type="ARBA" id="ARBA00009013"/>
    </source>
</evidence>
<gene>
    <name evidence="3" type="ORF">QQ91_010765</name>
</gene>
<dbReference type="PROSITE" id="PS50801">
    <property type="entry name" value="STAS"/>
    <property type="match status" value="1"/>
</dbReference>
<comment type="caution">
    <text evidence="3">The sequence shown here is derived from an EMBL/GenBank/DDBJ whole genome shotgun (WGS) entry which is preliminary data.</text>
</comment>
<dbReference type="Gene3D" id="3.30.750.24">
    <property type="entry name" value="STAS domain"/>
    <property type="match status" value="1"/>
</dbReference>
<dbReference type="EMBL" id="JTHE02000003">
    <property type="protein sequence ID" value="NEV67599.1"/>
    <property type="molecule type" value="Genomic_DNA"/>
</dbReference>
<dbReference type="InterPro" id="IPR003658">
    <property type="entry name" value="Anti-sigma_ant"/>
</dbReference>
<dbReference type="SUPFAM" id="SSF52091">
    <property type="entry name" value="SpoIIaa-like"/>
    <property type="match status" value="1"/>
</dbReference>
<dbReference type="InterPro" id="IPR002645">
    <property type="entry name" value="STAS_dom"/>
</dbReference>
<dbReference type="CDD" id="cd07043">
    <property type="entry name" value="STAS_anti-anti-sigma_factors"/>
    <property type="match status" value="1"/>
</dbReference>
<dbReference type="InterPro" id="IPR036513">
    <property type="entry name" value="STAS_dom_sf"/>
</dbReference>